<evidence type="ECO:0000256" key="11">
    <source>
        <dbReference type="RuleBase" id="RU369090"/>
    </source>
</evidence>
<dbReference type="CDD" id="cd16745">
    <property type="entry name" value="RING-HC_AtRMA-like"/>
    <property type="match status" value="1"/>
</dbReference>
<comment type="function">
    <text evidence="11">E3 ubiquitin-protein ligase.</text>
</comment>
<evidence type="ECO:0000256" key="4">
    <source>
        <dbReference type="ARBA" id="ARBA00022679"/>
    </source>
</evidence>
<dbReference type="SMART" id="SM00184">
    <property type="entry name" value="RING"/>
    <property type="match status" value="1"/>
</dbReference>
<comment type="catalytic activity">
    <reaction evidence="1 11">
        <text>S-ubiquitinyl-[E2 ubiquitin-conjugating enzyme]-L-cysteine + [acceptor protein]-L-lysine = [E2 ubiquitin-conjugating enzyme]-L-cysteine + N(6)-ubiquitinyl-[acceptor protein]-L-lysine.</text>
        <dbReference type="EC" id="2.3.2.27"/>
    </reaction>
</comment>
<keyword evidence="11" id="KW-0256">Endoplasmic reticulum</keyword>
<evidence type="ECO:0000256" key="8">
    <source>
        <dbReference type="ARBA" id="ARBA00022833"/>
    </source>
</evidence>
<keyword evidence="5 11" id="KW-0479">Metal-binding</keyword>
<name>A0A5B6ZKV0_DAVIN</name>
<dbReference type="GO" id="GO:0061630">
    <property type="term" value="F:ubiquitin protein ligase activity"/>
    <property type="evidence" value="ECO:0007669"/>
    <property type="project" value="UniProtKB-UniRule"/>
</dbReference>
<evidence type="ECO:0000256" key="1">
    <source>
        <dbReference type="ARBA" id="ARBA00000900"/>
    </source>
</evidence>
<evidence type="ECO:0000256" key="9">
    <source>
        <dbReference type="ARBA" id="ARBA00023136"/>
    </source>
</evidence>
<dbReference type="Gene3D" id="3.30.40.10">
    <property type="entry name" value="Zinc/RING finger domain, C3HC4 (zinc finger)"/>
    <property type="match status" value="1"/>
</dbReference>
<dbReference type="FunFam" id="3.30.40.10:FF:000778">
    <property type="entry name" value="E3 ubiquitin-protein ligase RMA1H1 isoform A"/>
    <property type="match status" value="1"/>
</dbReference>
<dbReference type="InterPro" id="IPR013083">
    <property type="entry name" value="Znf_RING/FYVE/PHD"/>
</dbReference>
<dbReference type="InterPro" id="IPR017907">
    <property type="entry name" value="Znf_RING_CS"/>
</dbReference>
<evidence type="ECO:0000256" key="5">
    <source>
        <dbReference type="ARBA" id="ARBA00022723"/>
    </source>
</evidence>
<keyword evidence="13" id="KW-0012">Acyltransferase</keyword>
<evidence type="ECO:0000256" key="3">
    <source>
        <dbReference type="ARBA" id="ARBA00004906"/>
    </source>
</evidence>
<evidence type="ECO:0000256" key="7">
    <source>
        <dbReference type="ARBA" id="ARBA00022786"/>
    </source>
</evidence>
<evidence type="ECO:0000256" key="10">
    <source>
        <dbReference type="PROSITE-ProRule" id="PRU00175"/>
    </source>
</evidence>
<dbReference type="GO" id="GO:0005789">
    <property type="term" value="C:endoplasmic reticulum membrane"/>
    <property type="evidence" value="ECO:0007669"/>
    <property type="project" value="UniProtKB-SubCell"/>
</dbReference>
<keyword evidence="4 11" id="KW-0808">Transferase</keyword>
<keyword evidence="6 10" id="KW-0863">Zinc-finger</keyword>
<dbReference type="AlphaFoldDB" id="A0A5B6ZKV0"/>
<feature type="domain" description="RING-type" evidence="12">
    <location>
        <begin position="47"/>
        <end position="96"/>
    </location>
</feature>
<dbReference type="EMBL" id="GHES01014533">
    <property type="protein sequence ID" value="MPA45092.1"/>
    <property type="molecule type" value="Transcribed_RNA"/>
</dbReference>
<dbReference type="PANTHER" id="PTHR12313">
    <property type="entry name" value="E3 UBIQUITIN-PROTEIN LIGASE RNF5-RELATED"/>
    <property type="match status" value="1"/>
</dbReference>
<dbReference type="GO" id="GO:0008270">
    <property type="term" value="F:zinc ion binding"/>
    <property type="evidence" value="ECO:0007669"/>
    <property type="project" value="UniProtKB-KW"/>
</dbReference>
<dbReference type="PROSITE" id="PS00518">
    <property type="entry name" value="ZF_RING_1"/>
    <property type="match status" value="1"/>
</dbReference>
<dbReference type="UniPathway" id="UPA00143"/>
<dbReference type="EC" id="2.3.2.27" evidence="11"/>
<feature type="transmembrane region" description="Helical" evidence="11">
    <location>
        <begin position="243"/>
        <end position="261"/>
    </location>
</feature>
<dbReference type="SUPFAM" id="SSF57850">
    <property type="entry name" value="RING/U-box"/>
    <property type="match status" value="1"/>
</dbReference>
<protein>
    <recommendedName>
        <fullName evidence="11">E3 ubiquitin-protein ligase RMA</fullName>
        <ecNumber evidence="11">2.3.2.27</ecNumber>
    </recommendedName>
    <alternativeName>
        <fullName evidence="11">Protein RING membrane-anchor</fullName>
    </alternativeName>
    <alternativeName>
        <fullName evidence="11">RING-type E3 ubiquitin transferase RMA</fullName>
    </alternativeName>
</protein>
<keyword evidence="7 11" id="KW-0833">Ubl conjugation pathway</keyword>
<gene>
    <name evidence="13" type="ORF">Din_014533</name>
</gene>
<keyword evidence="8 11" id="KW-0862">Zinc</keyword>
<sequence>MAMEQYFQEAVARNDSNREDVASLEKWKSASAIVDGSENSQSGGFDCNICLDFVQDPVVTLCGHLYCWPCIYKWIHSQSVSAENLDQQQPQCPVCKAEVSKKTLVPLYGRGQPTKSSQGKAPHLGIVIPHRPPSPTCGAHTLITTTTTSSSHPAQQLHHRSYPQQPQPYYPHPGSYAATPMLNLGGTTMTNAFHPMIGMIGETIYARIFGNSETTLYTYPNSYNLAGSSSPRVRRHMMQSDKSLSRICFFLCCCVVLCLLLF</sequence>
<evidence type="ECO:0000256" key="6">
    <source>
        <dbReference type="ARBA" id="ARBA00022771"/>
    </source>
</evidence>
<comment type="domain">
    <text evidence="11">The RING-type zinc finger domain is responsible for E3 ligase activity.</text>
</comment>
<comment type="pathway">
    <text evidence="3 11">Protein modification; protein ubiquitination.</text>
</comment>
<keyword evidence="11" id="KW-1133">Transmembrane helix</keyword>
<organism evidence="13">
    <name type="scientific">Davidia involucrata</name>
    <name type="common">Dove tree</name>
    <dbReference type="NCBI Taxonomy" id="16924"/>
    <lineage>
        <taxon>Eukaryota</taxon>
        <taxon>Viridiplantae</taxon>
        <taxon>Streptophyta</taxon>
        <taxon>Embryophyta</taxon>
        <taxon>Tracheophyta</taxon>
        <taxon>Spermatophyta</taxon>
        <taxon>Magnoliopsida</taxon>
        <taxon>eudicotyledons</taxon>
        <taxon>Gunneridae</taxon>
        <taxon>Pentapetalae</taxon>
        <taxon>asterids</taxon>
        <taxon>Cornales</taxon>
        <taxon>Nyssaceae</taxon>
        <taxon>Davidia</taxon>
    </lineage>
</organism>
<evidence type="ECO:0000313" key="13">
    <source>
        <dbReference type="EMBL" id="MPA45092.1"/>
    </source>
</evidence>
<keyword evidence="9 11" id="KW-0472">Membrane</keyword>
<dbReference type="InterPro" id="IPR001841">
    <property type="entry name" value="Znf_RING"/>
</dbReference>
<dbReference type="GO" id="GO:0006511">
    <property type="term" value="P:ubiquitin-dependent protein catabolic process"/>
    <property type="evidence" value="ECO:0007669"/>
    <property type="project" value="UniProtKB-UniRule"/>
</dbReference>
<reference evidence="13" key="1">
    <citation type="submission" date="2019-08" db="EMBL/GenBank/DDBJ databases">
        <title>Reference gene set and small RNA set construction with multiple tissues from Davidia involucrata Baill.</title>
        <authorList>
            <person name="Yang H."/>
            <person name="Zhou C."/>
            <person name="Li G."/>
            <person name="Wang J."/>
            <person name="Gao P."/>
            <person name="Wang M."/>
            <person name="Wang R."/>
            <person name="Zhao Y."/>
        </authorList>
    </citation>
    <scope>NUCLEOTIDE SEQUENCE</scope>
    <source>
        <tissue evidence="13">Mixed with DoveR01_LX</tissue>
    </source>
</reference>
<evidence type="ECO:0000259" key="12">
    <source>
        <dbReference type="PROSITE" id="PS50089"/>
    </source>
</evidence>
<dbReference type="Pfam" id="PF00097">
    <property type="entry name" value="zf-C3HC4"/>
    <property type="match status" value="1"/>
</dbReference>
<dbReference type="GO" id="GO:0016567">
    <property type="term" value="P:protein ubiquitination"/>
    <property type="evidence" value="ECO:0007669"/>
    <property type="project" value="UniProtKB-UniPathway"/>
</dbReference>
<dbReference type="InterPro" id="IPR018957">
    <property type="entry name" value="Znf_C3HC4_RING-type"/>
</dbReference>
<dbReference type="PROSITE" id="PS50089">
    <property type="entry name" value="ZF_RING_2"/>
    <property type="match status" value="1"/>
</dbReference>
<evidence type="ECO:0000256" key="2">
    <source>
        <dbReference type="ARBA" id="ARBA00004308"/>
    </source>
</evidence>
<accession>A0A5B6ZKV0</accession>
<dbReference type="InterPro" id="IPR045103">
    <property type="entry name" value="RNF5/RNF185-like"/>
</dbReference>
<keyword evidence="11" id="KW-0812">Transmembrane</keyword>
<proteinExistence type="predicted"/>
<comment type="subcellular location">
    <subcellularLocation>
        <location evidence="2">Endomembrane system</location>
    </subcellularLocation>
    <subcellularLocation>
        <location evidence="11">Endoplasmic reticulum membrane</location>
        <topology evidence="11">Single-pass type IV membrane protein</topology>
    </subcellularLocation>
</comment>